<comment type="caution">
    <text evidence="1">The sequence shown here is derived from an EMBL/GenBank/DDBJ whole genome shotgun (WGS) entry which is preliminary data.</text>
</comment>
<dbReference type="EMBL" id="VFMO01000001">
    <property type="protein sequence ID" value="TQJ12826.1"/>
    <property type="molecule type" value="Genomic_DNA"/>
</dbReference>
<dbReference type="GO" id="GO:0016740">
    <property type="term" value="F:transferase activity"/>
    <property type="evidence" value="ECO:0007669"/>
    <property type="project" value="UniProtKB-KW"/>
</dbReference>
<evidence type="ECO:0000313" key="2">
    <source>
        <dbReference type="Proteomes" id="UP000320806"/>
    </source>
</evidence>
<dbReference type="OrthoDB" id="9809594at2"/>
<gene>
    <name evidence="1" type="ORF">FB459_0192</name>
</gene>
<sequence length="324" mass="34419">MIGWYVHHHGSGHLQRLLTVAAHLTQPVTAFSCLPAPPGWQGDWVELAHDVGPDPDPDPTVRGALHWAPLTVEGYQERMGQIAAWIDAERPGAMVVDVSAEVTALSRLLGVPTATIVMPGVRSDRPHVMAYDLADLLIGLWPAGAHEVSPSIADRIVNVGGVSRFDGERSPDVEVQSGRVLVVCGGGGISLTDNDIQQAAAATGWDWVARGGDWPASEDLWRELAEADVVVTFAGQNAVAEVAAARKPAVVVATERPHDEQLATVGALRRLGIVPAVDDWPSSGEWPALLRQARTQGGDAWSRWSTGHGAQDFAAAVEALADRS</sequence>
<evidence type="ECO:0000313" key="1">
    <source>
        <dbReference type="EMBL" id="TQJ12826.1"/>
    </source>
</evidence>
<name>A0A542EC17_9MICO</name>
<dbReference type="AlphaFoldDB" id="A0A542EC17"/>
<proteinExistence type="predicted"/>
<reference evidence="1 2" key="1">
    <citation type="submission" date="2019-06" db="EMBL/GenBank/DDBJ databases">
        <title>Sequencing the genomes of 1000 actinobacteria strains.</title>
        <authorList>
            <person name="Klenk H.-P."/>
        </authorList>
    </citation>
    <scope>NUCLEOTIDE SEQUENCE [LARGE SCALE GENOMIC DNA]</scope>
    <source>
        <strain evidence="1 2">DSM 19828</strain>
    </source>
</reference>
<accession>A0A542EC17</accession>
<keyword evidence="1" id="KW-0808">Transferase</keyword>
<keyword evidence="2" id="KW-1185">Reference proteome</keyword>
<dbReference type="Proteomes" id="UP000320806">
    <property type="component" value="Unassembled WGS sequence"/>
</dbReference>
<dbReference type="Gene3D" id="3.40.50.2000">
    <property type="entry name" value="Glycogen Phosphorylase B"/>
    <property type="match status" value="1"/>
</dbReference>
<dbReference type="SUPFAM" id="SSF53756">
    <property type="entry name" value="UDP-Glycosyltransferase/glycogen phosphorylase"/>
    <property type="match status" value="1"/>
</dbReference>
<organism evidence="1 2">
    <name type="scientific">Yimella lutea</name>
    <dbReference type="NCBI Taxonomy" id="587872"/>
    <lineage>
        <taxon>Bacteria</taxon>
        <taxon>Bacillati</taxon>
        <taxon>Actinomycetota</taxon>
        <taxon>Actinomycetes</taxon>
        <taxon>Micrococcales</taxon>
        <taxon>Dermacoccaceae</taxon>
        <taxon>Yimella</taxon>
    </lineage>
</organism>
<protein>
    <submittedName>
        <fullName evidence="1">Putative glycosyltransferase</fullName>
    </submittedName>
</protein>